<dbReference type="AlphaFoldDB" id="A0A1M5YV74"/>
<evidence type="ECO:0000256" key="1">
    <source>
        <dbReference type="SAM" id="Phobius"/>
    </source>
</evidence>
<protein>
    <submittedName>
        <fullName evidence="2">Uncharacterized protein</fullName>
    </submittedName>
</protein>
<evidence type="ECO:0000313" key="2">
    <source>
        <dbReference type="EMBL" id="SHI15992.1"/>
    </source>
</evidence>
<name>A0A1M5YV74_9GAMM</name>
<gene>
    <name evidence="2" type="ORF">SAMN02745129_4514</name>
</gene>
<dbReference type="EMBL" id="FQXG01000008">
    <property type="protein sequence ID" value="SHI15992.1"/>
    <property type="molecule type" value="Genomic_DNA"/>
</dbReference>
<keyword evidence="1" id="KW-0472">Membrane</keyword>
<keyword evidence="1" id="KW-1133">Transmembrane helix</keyword>
<feature type="transmembrane region" description="Helical" evidence="1">
    <location>
        <begin position="52"/>
        <end position="78"/>
    </location>
</feature>
<dbReference type="Proteomes" id="UP000184268">
    <property type="component" value="Unassembled WGS sequence"/>
</dbReference>
<reference evidence="2 3" key="1">
    <citation type="submission" date="2016-11" db="EMBL/GenBank/DDBJ databases">
        <authorList>
            <person name="Jaros S."/>
            <person name="Januszkiewicz K."/>
            <person name="Wedrychowicz H."/>
        </authorList>
    </citation>
    <scope>NUCLEOTIDE SEQUENCE [LARGE SCALE GENOMIC DNA]</scope>
    <source>
        <strain evidence="2 3">DSM 16917</strain>
    </source>
</reference>
<keyword evidence="3" id="KW-1185">Reference proteome</keyword>
<sequence>MTDEQREYYFGLAREVKRLERRQHSFSTHSGDDVTRWGQFATSLGSGIAAHLFSGSLLITLACMAVTYIGVELVLFLLRAQVEKQVSPLYKPLYEGYSLAADEGEQAKHDGLPESACPYIEDHPVQGKFAREWLDSYRQTRATDEEEREYQESMARLHAALEQHQLDKGSSIAFK</sequence>
<evidence type="ECO:0000313" key="3">
    <source>
        <dbReference type="Proteomes" id="UP000184268"/>
    </source>
</evidence>
<proteinExistence type="predicted"/>
<accession>A0A1M5YV74</accession>
<dbReference type="RefSeq" id="WP_067664793.1">
    <property type="nucleotide sequence ID" value="NZ_FQXG01000008.1"/>
</dbReference>
<organism evidence="2 3">
    <name type="scientific">Ferrimonas marina</name>
    <dbReference type="NCBI Taxonomy" id="299255"/>
    <lineage>
        <taxon>Bacteria</taxon>
        <taxon>Pseudomonadati</taxon>
        <taxon>Pseudomonadota</taxon>
        <taxon>Gammaproteobacteria</taxon>
        <taxon>Alteromonadales</taxon>
        <taxon>Ferrimonadaceae</taxon>
        <taxon>Ferrimonas</taxon>
    </lineage>
</organism>
<keyword evidence="1" id="KW-0812">Transmembrane</keyword>